<keyword evidence="3" id="KW-1185">Reference proteome</keyword>
<evidence type="ECO:0000313" key="3">
    <source>
        <dbReference type="Proteomes" id="UP000182498"/>
    </source>
</evidence>
<dbReference type="RefSeq" id="WP_073884375.1">
    <property type="nucleotide sequence ID" value="NZ_CAUTRP010000074.1"/>
</dbReference>
<dbReference type="InterPro" id="IPR023846">
    <property type="entry name" value="CHP04042_MSMEG0570"/>
</dbReference>
<protein>
    <submittedName>
        <fullName evidence="2">MSMEG_0570 family protein</fullName>
    </submittedName>
</protein>
<accession>A0A0X2NPH6</accession>
<feature type="region of interest" description="Disordered" evidence="1">
    <location>
        <begin position="81"/>
        <end position="103"/>
    </location>
</feature>
<dbReference type="EMBL" id="FAUH01000014">
    <property type="protein sequence ID" value="CUU66688.1"/>
    <property type="molecule type" value="Genomic_DNA"/>
</dbReference>
<dbReference type="Proteomes" id="UP000182498">
    <property type="component" value="Unassembled WGS sequence"/>
</dbReference>
<reference evidence="3" key="1">
    <citation type="submission" date="2015-11" db="EMBL/GenBank/DDBJ databases">
        <authorList>
            <person name="Dugat-Bony E."/>
        </authorList>
    </citation>
    <scope>NUCLEOTIDE SEQUENCE [LARGE SCALE GENOMIC DNA]</scope>
    <source>
        <strain evidence="3">Mu292</strain>
    </source>
</reference>
<name>A0A0X2NPH6_9CORY</name>
<dbReference type="AlphaFoldDB" id="A0A0X2NPH6"/>
<gene>
    <name evidence="2" type="ORF">CVAR292_02035</name>
</gene>
<sequence>MPEMWFSVRWPDDTERSYYSPSLVVHDHLTVNAEYPVDDFVDRSTTAMAEASERVRAKFGFACTSAAETATRIREDAARVRSGDSVTDGTPVVHITSLREVTQ</sequence>
<organism evidence="2 3">
    <name type="scientific">Corynebacterium variabile</name>
    <dbReference type="NCBI Taxonomy" id="1727"/>
    <lineage>
        <taxon>Bacteria</taxon>
        <taxon>Bacillati</taxon>
        <taxon>Actinomycetota</taxon>
        <taxon>Actinomycetes</taxon>
        <taxon>Mycobacteriales</taxon>
        <taxon>Corynebacteriaceae</taxon>
        <taxon>Corynebacterium</taxon>
    </lineage>
</organism>
<evidence type="ECO:0000313" key="2">
    <source>
        <dbReference type="EMBL" id="CUU66688.1"/>
    </source>
</evidence>
<dbReference type="OrthoDB" id="195104at2"/>
<proteinExistence type="predicted"/>
<evidence type="ECO:0000256" key="1">
    <source>
        <dbReference type="SAM" id="MobiDB-lite"/>
    </source>
</evidence>
<dbReference type="NCBIfam" id="TIGR04042">
    <property type="entry name" value="MSMEG_0570_fam"/>
    <property type="match status" value="1"/>
</dbReference>